<dbReference type="Proteomes" id="UP001152622">
    <property type="component" value="Chromosome 3"/>
</dbReference>
<accession>A0A9Q1FYZ1</accession>
<evidence type="ECO:0000313" key="2">
    <source>
        <dbReference type="Proteomes" id="UP001152622"/>
    </source>
</evidence>
<proteinExistence type="predicted"/>
<sequence>MREAVMGGGREAGSMQSAEQLEPPIKIASSEALTTPGLFLCLTAPLVPLRVLWLSGHSVRLLCGVLSPKQLTARPALDAQTHQ</sequence>
<dbReference type="AlphaFoldDB" id="A0A9Q1FYZ1"/>
<evidence type="ECO:0000313" key="1">
    <source>
        <dbReference type="EMBL" id="KAJ8370464.1"/>
    </source>
</evidence>
<reference evidence="1" key="1">
    <citation type="journal article" date="2023" name="Science">
        <title>Genome structures resolve the early diversification of teleost fishes.</title>
        <authorList>
            <person name="Parey E."/>
            <person name="Louis A."/>
            <person name="Montfort J."/>
            <person name="Bouchez O."/>
            <person name="Roques C."/>
            <person name="Iampietro C."/>
            <person name="Lluch J."/>
            <person name="Castinel A."/>
            <person name="Donnadieu C."/>
            <person name="Desvignes T."/>
            <person name="Floi Bucao C."/>
            <person name="Jouanno E."/>
            <person name="Wen M."/>
            <person name="Mejri S."/>
            <person name="Dirks R."/>
            <person name="Jansen H."/>
            <person name="Henkel C."/>
            <person name="Chen W.J."/>
            <person name="Zahm M."/>
            <person name="Cabau C."/>
            <person name="Klopp C."/>
            <person name="Thompson A.W."/>
            <person name="Robinson-Rechavi M."/>
            <person name="Braasch I."/>
            <person name="Lecointre G."/>
            <person name="Bobe J."/>
            <person name="Postlethwait J.H."/>
            <person name="Berthelot C."/>
            <person name="Roest Crollius H."/>
            <person name="Guiguen Y."/>
        </authorList>
    </citation>
    <scope>NUCLEOTIDE SEQUENCE</scope>
    <source>
        <strain evidence="1">WJC10195</strain>
    </source>
</reference>
<gene>
    <name evidence="1" type="ORF">SKAU_G00104920</name>
</gene>
<comment type="caution">
    <text evidence="1">The sequence shown here is derived from an EMBL/GenBank/DDBJ whole genome shotgun (WGS) entry which is preliminary data.</text>
</comment>
<keyword evidence="2" id="KW-1185">Reference proteome</keyword>
<organism evidence="1 2">
    <name type="scientific">Synaphobranchus kaupii</name>
    <name type="common">Kaup's arrowtooth eel</name>
    <dbReference type="NCBI Taxonomy" id="118154"/>
    <lineage>
        <taxon>Eukaryota</taxon>
        <taxon>Metazoa</taxon>
        <taxon>Chordata</taxon>
        <taxon>Craniata</taxon>
        <taxon>Vertebrata</taxon>
        <taxon>Euteleostomi</taxon>
        <taxon>Actinopterygii</taxon>
        <taxon>Neopterygii</taxon>
        <taxon>Teleostei</taxon>
        <taxon>Anguilliformes</taxon>
        <taxon>Synaphobranchidae</taxon>
        <taxon>Synaphobranchus</taxon>
    </lineage>
</organism>
<protein>
    <submittedName>
        <fullName evidence="1">Uncharacterized protein</fullName>
    </submittedName>
</protein>
<name>A0A9Q1FYZ1_SYNKA</name>
<dbReference type="EMBL" id="JAINUF010000003">
    <property type="protein sequence ID" value="KAJ8370464.1"/>
    <property type="molecule type" value="Genomic_DNA"/>
</dbReference>